<dbReference type="InterPro" id="IPR011990">
    <property type="entry name" value="TPR-like_helical_dom_sf"/>
</dbReference>
<evidence type="ECO:0000256" key="3">
    <source>
        <dbReference type="PROSITE-ProRule" id="PRU00339"/>
    </source>
</evidence>
<keyword evidence="1" id="KW-0677">Repeat</keyword>
<dbReference type="PROSITE" id="PS50005">
    <property type="entry name" value="TPR"/>
    <property type="match status" value="2"/>
</dbReference>
<name>A0A7W9ANT6_9SPHN</name>
<dbReference type="SMART" id="SM00028">
    <property type="entry name" value="TPR"/>
    <property type="match status" value="4"/>
</dbReference>
<gene>
    <name evidence="4" type="ORF">FHR19_001150</name>
</gene>
<reference evidence="4 5" key="1">
    <citation type="submission" date="2020-08" db="EMBL/GenBank/DDBJ databases">
        <title>Genomic Encyclopedia of Type Strains, Phase IV (KMG-IV): sequencing the most valuable type-strain genomes for metagenomic binning, comparative biology and taxonomic classification.</title>
        <authorList>
            <person name="Goeker M."/>
        </authorList>
    </citation>
    <scope>NUCLEOTIDE SEQUENCE [LARGE SCALE GENOMIC DNA]</scope>
    <source>
        <strain evidence="4 5">DSM 27244</strain>
    </source>
</reference>
<dbReference type="Proteomes" id="UP000557739">
    <property type="component" value="Unassembled WGS sequence"/>
</dbReference>
<evidence type="ECO:0000256" key="2">
    <source>
        <dbReference type="ARBA" id="ARBA00022803"/>
    </source>
</evidence>
<comment type="caution">
    <text evidence="4">The sequence shown here is derived from an EMBL/GenBank/DDBJ whole genome shotgun (WGS) entry which is preliminary data.</text>
</comment>
<feature type="repeat" description="TPR" evidence="3">
    <location>
        <begin position="441"/>
        <end position="474"/>
    </location>
</feature>
<dbReference type="PANTHER" id="PTHR45586">
    <property type="entry name" value="TPR REPEAT-CONTAINING PROTEIN PA4667"/>
    <property type="match status" value="1"/>
</dbReference>
<sequence>MSMAAPAFASDPPRGSDLAAYVRARAADAEGASDVAARGYALALAADPGNEVIAIRAFREGVSVGDLALARRALTVLETSRVAPADAALLRFADQVEARDWDGARATATRVGQGPLSFVGPVLRAWIAVETGGGDPLAELGKDADNAVERRYSAEAKALILVAMRRDVEANAALQTLLAEGGGLDVRIAAARLYAGRGDMRTARALLAGEDPAARAQLSALGRGAKPGAAFGAATLFTRLAGDLSGEEPSPLVILLTRTALMLEPANDRARLLLADALSRDGSGMRALALIQEVRPKSPWAREADTLRIAVLDRMGQRDAAIALATKRSAAKDATADDARTLGDLLVASGRFGEAADAYGAAMTREGGTGDWVLNLQRGGAIEQAGRFEEALPYLRRAVELAPDEPVALNYLGYALAERGRDLPEAQALLEKARRLKPDDASITDSLGFAYARRGQTAKALPLLEQAAAAQPGDVEINEHLGDAYWASGRRYEARYAWRAASVHAEGADKTRLAAKLERGPAAE</sequence>
<evidence type="ECO:0000256" key="1">
    <source>
        <dbReference type="ARBA" id="ARBA00022737"/>
    </source>
</evidence>
<evidence type="ECO:0000313" key="5">
    <source>
        <dbReference type="Proteomes" id="UP000557739"/>
    </source>
</evidence>
<dbReference type="InterPro" id="IPR051012">
    <property type="entry name" value="CellSynth/LPSAsmb/PSIAsmb"/>
</dbReference>
<keyword evidence="2 3" id="KW-0802">TPR repeat</keyword>
<dbReference type="Pfam" id="PF13432">
    <property type="entry name" value="TPR_16"/>
    <property type="match status" value="2"/>
</dbReference>
<evidence type="ECO:0000313" key="4">
    <source>
        <dbReference type="EMBL" id="MBB5697825.1"/>
    </source>
</evidence>
<accession>A0A7W9ANT6</accession>
<dbReference type="Gene3D" id="1.25.40.10">
    <property type="entry name" value="Tetratricopeptide repeat domain"/>
    <property type="match status" value="1"/>
</dbReference>
<dbReference type="AlphaFoldDB" id="A0A7W9ANT6"/>
<proteinExistence type="predicted"/>
<protein>
    <submittedName>
        <fullName evidence="4">Tetratricopeptide (TPR) repeat protein</fullName>
    </submittedName>
</protein>
<organism evidence="4 5">
    <name type="scientific">Sphingomonas yantingensis</name>
    <dbReference type="NCBI Taxonomy" id="1241761"/>
    <lineage>
        <taxon>Bacteria</taxon>
        <taxon>Pseudomonadati</taxon>
        <taxon>Pseudomonadota</taxon>
        <taxon>Alphaproteobacteria</taxon>
        <taxon>Sphingomonadales</taxon>
        <taxon>Sphingomonadaceae</taxon>
        <taxon>Sphingomonas</taxon>
    </lineage>
</organism>
<dbReference type="SUPFAM" id="SSF48452">
    <property type="entry name" value="TPR-like"/>
    <property type="match status" value="2"/>
</dbReference>
<dbReference type="PANTHER" id="PTHR45586:SF1">
    <property type="entry name" value="LIPOPOLYSACCHARIDE ASSEMBLY PROTEIN B"/>
    <property type="match status" value="1"/>
</dbReference>
<feature type="repeat" description="TPR" evidence="3">
    <location>
        <begin position="372"/>
        <end position="405"/>
    </location>
</feature>
<keyword evidence="5" id="KW-1185">Reference proteome</keyword>
<dbReference type="EMBL" id="JACIJJ010000001">
    <property type="protein sequence ID" value="MBB5697825.1"/>
    <property type="molecule type" value="Genomic_DNA"/>
</dbReference>
<dbReference type="InterPro" id="IPR019734">
    <property type="entry name" value="TPR_rpt"/>
</dbReference>